<evidence type="ECO:0000313" key="1">
    <source>
        <dbReference type="EMBL" id="KAK8556268.1"/>
    </source>
</evidence>
<keyword evidence="2" id="KW-1185">Reference proteome</keyword>
<gene>
    <name evidence="1" type="ORF">V6N12_002678</name>
</gene>
<proteinExistence type="predicted"/>
<accession>A0ABR2ED82</accession>
<name>A0ABR2ED82_9ROSI</name>
<comment type="caution">
    <text evidence="1">The sequence shown here is derived from an EMBL/GenBank/DDBJ whole genome shotgun (WGS) entry which is preliminary data.</text>
</comment>
<protein>
    <submittedName>
        <fullName evidence="1">Uncharacterized protein</fullName>
    </submittedName>
</protein>
<reference evidence="1 2" key="1">
    <citation type="journal article" date="2024" name="G3 (Bethesda)">
        <title>Genome assembly of Hibiscus sabdariffa L. provides insights into metabolisms of medicinal natural products.</title>
        <authorList>
            <person name="Kim T."/>
        </authorList>
    </citation>
    <scope>NUCLEOTIDE SEQUENCE [LARGE SCALE GENOMIC DNA]</scope>
    <source>
        <strain evidence="1">TK-2024</strain>
        <tissue evidence="1">Old leaves</tissue>
    </source>
</reference>
<sequence length="127" mass="14656">MGVVLKQYQVDDIQNLPGKKHGICRGRAGEPATADWSRFRHISCQCRFSRQDNRFSRPGGDFPLRQQISHLLRQAWTRNTKRSAIGSSYFSEYSCTESVSIRDREAYQIFIPSSCTKKMTWSASKIF</sequence>
<evidence type="ECO:0000313" key="2">
    <source>
        <dbReference type="Proteomes" id="UP001472677"/>
    </source>
</evidence>
<dbReference type="Proteomes" id="UP001472677">
    <property type="component" value="Unassembled WGS sequence"/>
</dbReference>
<organism evidence="1 2">
    <name type="scientific">Hibiscus sabdariffa</name>
    <name type="common">roselle</name>
    <dbReference type="NCBI Taxonomy" id="183260"/>
    <lineage>
        <taxon>Eukaryota</taxon>
        <taxon>Viridiplantae</taxon>
        <taxon>Streptophyta</taxon>
        <taxon>Embryophyta</taxon>
        <taxon>Tracheophyta</taxon>
        <taxon>Spermatophyta</taxon>
        <taxon>Magnoliopsida</taxon>
        <taxon>eudicotyledons</taxon>
        <taxon>Gunneridae</taxon>
        <taxon>Pentapetalae</taxon>
        <taxon>rosids</taxon>
        <taxon>malvids</taxon>
        <taxon>Malvales</taxon>
        <taxon>Malvaceae</taxon>
        <taxon>Malvoideae</taxon>
        <taxon>Hibiscus</taxon>
    </lineage>
</organism>
<dbReference type="EMBL" id="JBBPBM010000017">
    <property type="protein sequence ID" value="KAK8556268.1"/>
    <property type="molecule type" value="Genomic_DNA"/>
</dbReference>